<keyword evidence="4" id="KW-1185">Reference proteome</keyword>
<organism evidence="3 4">
    <name type="scientific">Cystoisospora suis</name>
    <dbReference type="NCBI Taxonomy" id="483139"/>
    <lineage>
        <taxon>Eukaryota</taxon>
        <taxon>Sar</taxon>
        <taxon>Alveolata</taxon>
        <taxon>Apicomplexa</taxon>
        <taxon>Conoidasida</taxon>
        <taxon>Coccidia</taxon>
        <taxon>Eucoccidiorida</taxon>
        <taxon>Eimeriorina</taxon>
        <taxon>Sarcocystidae</taxon>
        <taxon>Cystoisospora</taxon>
    </lineage>
</organism>
<feature type="region of interest" description="Disordered" evidence="1">
    <location>
        <begin position="216"/>
        <end position="250"/>
    </location>
</feature>
<feature type="compositionally biased region" description="Acidic residues" evidence="1">
    <location>
        <begin position="133"/>
        <end position="142"/>
    </location>
</feature>
<feature type="domain" description="RWD" evidence="2">
    <location>
        <begin position="10"/>
        <end position="115"/>
    </location>
</feature>
<dbReference type="Pfam" id="PF05773">
    <property type="entry name" value="RWD"/>
    <property type="match status" value="1"/>
</dbReference>
<dbReference type="OrthoDB" id="277175at2759"/>
<dbReference type="PROSITE" id="PS50908">
    <property type="entry name" value="RWD"/>
    <property type="match status" value="1"/>
</dbReference>
<dbReference type="AlphaFoldDB" id="A0A2C6L1B5"/>
<dbReference type="GO" id="GO:0010468">
    <property type="term" value="P:regulation of gene expression"/>
    <property type="evidence" value="ECO:0007669"/>
    <property type="project" value="UniProtKB-ARBA"/>
</dbReference>
<dbReference type="Gene3D" id="3.10.110.10">
    <property type="entry name" value="Ubiquitin Conjugating Enzyme"/>
    <property type="match status" value="1"/>
</dbReference>
<feature type="compositionally biased region" description="Acidic residues" evidence="1">
    <location>
        <begin position="220"/>
        <end position="230"/>
    </location>
</feature>
<dbReference type="SMART" id="SM00591">
    <property type="entry name" value="RWD"/>
    <property type="match status" value="1"/>
</dbReference>
<evidence type="ECO:0000259" key="2">
    <source>
        <dbReference type="PROSITE" id="PS50908"/>
    </source>
</evidence>
<dbReference type="InterPro" id="IPR040213">
    <property type="entry name" value="GIR2-like"/>
</dbReference>
<comment type="caution">
    <text evidence="3">The sequence shown here is derived from an EMBL/GenBank/DDBJ whole genome shotgun (WGS) entry which is preliminary data.</text>
</comment>
<dbReference type="GO" id="GO:0033554">
    <property type="term" value="P:cellular response to stress"/>
    <property type="evidence" value="ECO:0007669"/>
    <property type="project" value="UniProtKB-ARBA"/>
</dbReference>
<dbReference type="Proteomes" id="UP000221165">
    <property type="component" value="Unassembled WGS sequence"/>
</dbReference>
<feature type="region of interest" description="Disordered" evidence="1">
    <location>
        <begin position="128"/>
        <end position="157"/>
    </location>
</feature>
<protein>
    <submittedName>
        <fullName evidence="3">Rwd domain-containing protein</fullName>
    </submittedName>
</protein>
<dbReference type="CDD" id="cd23823">
    <property type="entry name" value="RWD_GCN2"/>
    <property type="match status" value="1"/>
</dbReference>
<dbReference type="GO" id="GO:0051246">
    <property type="term" value="P:regulation of protein metabolic process"/>
    <property type="evidence" value="ECO:0007669"/>
    <property type="project" value="UniProtKB-ARBA"/>
</dbReference>
<sequence>MANHAEDQELELEALEALFTREGEYEKLSNSSFRLRLCPFPDKEETNHVSIELSVEFPPEYPDTVPHWSISESKGLDNEALDELKIEITECIEREVGAAMIYTVAESIQEWLRKRNKPQQSMYDQMMSRENGEDQEEASDAEGEGKEEEKQYTGLGEKQLCDAADRCTKEEFDRWAEKFRQEMVDKGIWKGTAISGSRRTVLTGKQLFEVDASLATADTSIEEGEDDEDTSSNGGGGAAPSGDKQMFWKDESLFEGDDEEILVD</sequence>
<reference evidence="3 4" key="1">
    <citation type="journal article" date="2017" name="Int. J. Parasitol.">
        <title>The genome of the protozoan parasite Cystoisospora suis and a reverse vaccinology approach to identify vaccine candidates.</title>
        <authorList>
            <person name="Palmieri N."/>
            <person name="Shrestha A."/>
            <person name="Ruttkowski B."/>
            <person name="Beck T."/>
            <person name="Vogl C."/>
            <person name="Tomley F."/>
            <person name="Blake D.P."/>
            <person name="Joachim A."/>
        </authorList>
    </citation>
    <scope>NUCLEOTIDE SEQUENCE [LARGE SCALE GENOMIC DNA]</scope>
    <source>
        <strain evidence="3 4">Wien I</strain>
    </source>
</reference>
<evidence type="ECO:0000313" key="4">
    <source>
        <dbReference type="Proteomes" id="UP000221165"/>
    </source>
</evidence>
<dbReference type="FunFam" id="3.10.110.10:FF:000050">
    <property type="entry name" value="eIF-2-alpha kinase GCN2"/>
    <property type="match status" value="1"/>
</dbReference>
<dbReference type="InterPro" id="IPR006575">
    <property type="entry name" value="RWD_dom"/>
</dbReference>
<dbReference type="EMBL" id="MIGC01002018">
    <property type="protein sequence ID" value="PHJ21792.1"/>
    <property type="molecule type" value="Genomic_DNA"/>
</dbReference>
<proteinExistence type="predicted"/>
<dbReference type="GO" id="GO:0009893">
    <property type="term" value="P:positive regulation of metabolic process"/>
    <property type="evidence" value="ECO:0007669"/>
    <property type="project" value="UniProtKB-ARBA"/>
</dbReference>
<gene>
    <name evidence="3" type="ORF">CSUI_004362</name>
</gene>
<accession>A0A2C6L1B5</accession>
<dbReference type="PANTHER" id="PTHR12292">
    <property type="entry name" value="RWD DOMAIN-CONTAINING PROTEIN"/>
    <property type="match status" value="1"/>
</dbReference>
<dbReference type="VEuPathDB" id="ToxoDB:CSUI_004362"/>
<dbReference type="GeneID" id="94427765"/>
<evidence type="ECO:0000256" key="1">
    <source>
        <dbReference type="SAM" id="MobiDB-lite"/>
    </source>
</evidence>
<name>A0A2C6L1B5_9APIC</name>
<dbReference type="InterPro" id="IPR016135">
    <property type="entry name" value="UBQ-conjugating_enzyme/RWD"/>
</dbReference>
<dbReference type="RefSeq" id="XP_067923472.1">
    <property type="nucleotide sequence ID" value="XM_068064554.1"/>
</dbReference>
<dbReference type="SUPFAM" id="SSF54495">
    <property type="entry name" value="UBC-like"/>
    <property type="match status" value="1"/>
</dbReference>
<evidence type="ECO:0000313" key="3">
    <source>
        <dbReference type="EMBL" id="PHJ21792.1"/>
    </source>
</evidence>